<dbReference type="InterPro" id="IPR001867">
    <property type="entry name" value="OmpR/PhoB-type_DNA-bd"/>
</dbReference>
<dbReference type="CDD" id="cd00383">
    <property type="entry name" value="trans_reg_C"/>
    <property type="match status" value="1"/>
</dbReference>
<feature type="modified residue" description="4-aspartylphosphate" evidence="8">
    <location>
        <position position="57"/>
    </location>
</feature>
<evidence type="ECO:0000259" key="10">
    <source>
        <dbReference type="PROSITE" id="PS50110"/>
    </source>
</evidence>
<dbReference type="GO" id="GO:0032993">
    <property type="term" value="C:protein-DNA complex"/>
    <property type="evidence" value="ECO:0007669"/>
    <property type="project" value="TreeGrafter"/>
</dbReference>
<dbReference type="CDD" id="cd17624">
    <property type="entry name" value="REC_OmpR_PmrA-like"/>
    <property type="match status" value="1"/>
</dbReference>
<evidence type="ECO:0000256" key="8">
    <source>
        <dbReference type="PROSITE-ProRule" id="PRU00169"/>
    </source>
</evidence>
<dbReference type="Pfam" id="PF00072">
    <property type="entry name" value="Response_reg"/>
    <property type="match status" value="1"/>
</dbReference>
<feature type="DNA-binding region" description="OmpR/PhoB-type" evidence="9">
    <location>
        <begin position="130"/>
        <end position="224"/>
    </location>
</feature>
<comment type="caution">
    <text evidence="12">The sequence shown here is derived from an EMBL/GenBank/DDBJ whole genome shotgun (WGS) entry which is preliminary data.</text>
</comment>
<evidence type="ECO:0000256" key="5">
    <source>
        <dbReference type="ARBA" id="ARBA00023015"/>
    </source>
</evidence>
<dbReference type="SMART" id="SM00862">
    <property type="entry name" value="Trans_reg_C"/>
    <property type="match status" value="1"/>
</dbReference>
<evidence type="ECO:0000256" key="3">
    <source>
        <dbReference type="ARBA" id="ARBA00022553"/>
    </source>
</evidence>
<dbReference type="AlphaFoldDB" id="A0AAQ1HPB0"/>
<dbReference type="GO" id="GO:0000156">
    <property type="term" value="F:phosphorelay response regulator activity"/>
    <property type="evidence" value="ECO:0007669"/>
    <property type="project" value="TreeGrafter"/>
</dbReference>
<feature type="domain" description="OmpR/PhoB-type" evidence="11">
    <location>
        <begin position="130"/>
        <end position="224"/>
    </location>
</feature>
<dbReference type="SUPFAM" id="SSF46894">
    <property type="entry name" value="C-terminal effector domain of the bipartite response regulators"/>
    <property type="match status" value="1"/>
</dbReference>
<name>A0AAQ1HPB0_9PSED</name>
<dbReference type="PANTHER" id="PTHR48111">
    <property type="entry name" value="REGULATOR OF RPOS"/>
    <property type="match status" value="1"/>
</dbReference>
<keyword evidence="5" id="KW-0805">Transcription regulation</keyword>
<dbReference type="InterPro" id="IPR039420">
    <property type="entry name" value="WalR-like"/>
</dbReference>
<evidence type="ECO:0000259" key="11">
    <source>
        <dbReference type="PROSITE" id="PS51755"/>
    </source>
</evidence>
<dbReference type="Proteomes" id="UP000183385">
    <property type="component" value="Unassembled WGS sequence"/>
</dbReference>
<evidence type="ECO:0000313" key="12">
    <source>
        <dbReference type="EMBL" id="SFD12513.1"/>
    </source>
</evidence>
<evidence type="ECO:0000256" key="6">
    <source>
        <dbReference type="ARBA" id="ARBA00023125"/>
    </source>
</evidence>
<dbReference type="PROSITE" id="PS51755">
    <property type="entry name" value="OMPR_PHOB"/>
    <property type="match status" value="1"/>
</dbReference>
<dbReference type="PROSITE" id="PS50110">
    <property type="entry name" value="RESPONSE_REGULATORY"/>
    <property type="match status" value="1"/>
</dbReference>
<dbReference type="InterPro" id="IPR016032">
    <property type="entry name" value="Sig_transdc_resp-reg_C-effctor"/>
</dbReference>
<dbReference type="PANTHER" id="PTHR48111:SF35">
    <property type="entry name" value="TRANSCRIPTIONAL REGULATORY PROTEIN QSEB"/>
    <property type="match status" value="1"/>
</dbReference>
<dbReference type="GO" id="GO:0000976">
    <property type="term" value="F:transcription cis-regulatory region binding"/>
    <property type="evidence" value="ECO:0007669"/>
    <property type="project" value="TreeGrafter"/>
</dbReference>
<dbReference type="SMART" id="SM00448">
    <property type="entry name" value="REC"/>
    <property type="match status" value="1"/>
</dbReference>
<dbReference type="EMBL" id="FOLS01000017">
    <property type="protein sequence ID" value="SFD12513.1"/>
    <property type="molecule type" value="Genomic_DNA"/>
</dbReference>
<keyword evidence="4" id="KW-0902">Two-component regulatory system</keyword>
<keyword evidence="3 8" id="KW-0597">Phosphoprotein</keyword>
<keyword evidence="2" id="KW-0963">Cytoplasm</keyword>
<dbReference type="Gene3D" id="1.10.10.10">
    <property type="entry name" value="Winged helix-like DNA-binding domain superfamily/Winged helix DNA-binding domain"/>
    <property type="match status" value="1"/>
</dbReference>
<comment type="subcellular location">
    <subcellularLocation>
        <location evidence="1">Cytoplasm</location>
    </subcellularLocation>
</comment>
<reference evidence="12 13" key="1">
    <citation type="submission" date="2016-10" db="EMBL/GenBank/DDBJ databases">
        <authorList>
            <person name="Varghese N."/>
            <person name="Submissions S."/>
        </authorList>
    </citation>
    <scope>NUCLEOTIDE SEQUENCE [LARGE SCALE GENOMIC DNA]</scope>
    <source>
        <strain evidence="12 13">LMG 18378</strain>
    </source>
</reference>
<sequence>MRMGAKMRILLAEDDPLLGDGIRAGLGLEGDTVDWVTDGVAADQALATDEFDLLVLDLGLPRRDGMEVLRGLRKRGDMTPVLILTARDKVADRVAGLDAGADDYLSKPFDLDELLARVRALTRRHTGRAQPLLEHGELRLDPATHQVSLGGEPVELAPREYALLRLLLEQRGKVLSRTRLVEALYGWDGELESNAIEVHVHHLRRKLGNELIRTVRGIGYGIDRPAKDAP</sequence>
<accession>A0AAQ1HPB0</accession>
<dbReference type="InterPro" id="IPR001789">
    <property type="entry name" value="Sig_transdc_resp-reg_receiver"/>
</dbReference>
<organism evidence="12 13">
    <name type="scientific">Pseudomonas citronellolis</name>
    <dbReference type="NCBI Taxonomy" id="53408"/>
    <lineage>
        <taxon>Bacteria</taxon>
        <taxon>Pseudomonadati</taxon>
        <taxon>Pseudomonadota</taxon>
        <taxon>Gammaproteobacteria</taxon>
        <taxon>Pseudomonadales</taxon>
        <taxon>Pseudomonadaceae</taxon>
        <taxon>Pseudomonas</taxon>
    </lineage>
</organism>
<dbReference type="Pfam" id="PF00486">
    <property type="entry name" value="Trans_reg_C"/>
    <property type="match status" value="1"/>
</dbReference>
<dbReference type="FunFam" id="3.40.50.2300:FF:000002">
    <property type="entry name" value="DNA-binding response regulator PhoP"/>
    <property type="match status" value="1"/>
</dbReference>
<dbReference type="SUPFAM" id="SSF52172">
    <property type="entry name" value="CheY-like"/>
    <property type="match status" value="1"/>
</dbReference>
<dbReference type="GO" id="GO:0006355">
    <property type="term" value="P:regulation of DNA-templated transcription"/>
    <property type="evidence" value="ECO:0007669"/>
    <property type="project" value="InterPro"/>
</dbReference>
<feature type="domain" description="Response regulatory" evidence="10">
    <location>
        <begin position="8"/>
        <end position="122"/>
    </location>
</feature>
<keyword evidence="13" id="KW-1185">Reference proteome</keyword>
<evidence type="ECO:0000256" key="2">
    <source>
        <dbReference type="ARBA" id="ARBA00022490"/>
    </source>
</evidence>
<dbReference type="InterPro" id="IPR011006">
    <property type="entry name" value="CheY-like_superfamily"/>
</dbReference>
<dbReference type="InterPro" id="IPR036388">
    <property type="entry name" value="WH-like_DNA-bd_sf"/>
</dbReference>
<proteinExistence type="predicted"/>
<dbReference type="GO" id="GO:0005829">
    <property type="term" value="C:cytosol"/>
    <property type="evidence" value="ECO:0007669"/>
    <property type="project" value="TreeGrafter"/>
</dbReference>
<dbReference type="FunFam" id="1.10.10.10:FF:000005">
    <property type="entry name" value="Two-component system response regulator"/>
    <property type="match status" value="1"/>
</dbReference>
<evidence type="ECO:0000256" key="9">
    <source>
        <dbReference type="PROSITE-ProRule" id="PRU01091"/>
    </source>
</evidence>
<protein>
    <submittedName>
        <fullName evidence="12">Two-component system, OmpR family, response regulator QseB</fullName>
    </submittedName>
</protein>
<dbReference type="Gene3D" id="6.10.250.690">
    <property type="match status" value="1"/>
</dbReference>
<gene>
    <name evidence="12" type="ORF">SAMN05216577_11765</name>
</gene>
<keyword evidence="7" id="KW-0804">Transcription</keyword>
<dbReference type="Gene3D" id="3.40.50.2300">
    <property type="match status" value="1"/>
</dbReference>
<evidence type="ECO:0000256" key="1">
    <source>
        <dbReference type="ARBA" id="ARBA00004496"/>
    </source>
</evidence>
<keyword evidence="6 9" id="KW-0238">DNA-binding</keyword>
<evidence type="ECO:0000313" key="13">
    <source>
        <dbReference type="Proteomes" id="UP000183385"/>
    </source>
</evidence>
<evidence type="ECO:0000256" key="7">
    <source>
        <dbReference type="ARBA" id="ARBA00023163"/>
    </source>
</evidence>
<evidence type="ECO:0000256" key="4">
    <source>
        <dbReference type="ARBA" id="ARBA00023012"/>
    </source>
</evidence>